<dbReference type="OrthoDB" id="3712369at2"/>
<feature type="transmembrane region" description="Helical" evidence="2">
    <location>
        <begin position="71"/>
        <end position="89"/>
    </location>
</feature>
<feature type="transmembrane region" description="Helical" evidence="2">
    <location>
        <begin position="191"/>
        <end position="211"/>
    </location>
</feature>
<dbReference type="NCBIfam" id="TIGR02234">
    <property type="entry name" value="trp_oprn_chp"/>
    <property type="match status" value="1"/>
</dbReference>
<dbReference type="Pfam" id="PF09534">
    <property type="entry name" value="Trp_oprn_chp"/>
    <property type="match status" value="1"/>
</dbReference>
<dbReference type="Proteomes" id="UP000267900">
    <property type="component" value="Chromosome"/>
</dbReference>
<reference evidence="3 4" key="1">
    <citation type="submission" date="2018-12" db="EMBL/GenBank/DDBJ databases">
        <title>The whole draft genome of Streptomyce luteoverticillatus CGMCC 15060.</title>
        <authorList>
            <person name="Feng Z."/>
            <person name="Chen G."/>
            <person name="Zhang J."/>
            <person name="Zhu H."/>
            <person name="Yu X."/>
            <person name="Zhang W."/>
            <person name="Zhang X."/>
        </authorList>
    </citation>
    <scope>NUCLEOTIDE SEQUENCE [LARGE SCALE GENOMIC DNA]</scope>
    <source>
        <strain evidence="3 4">CGMCC 15060</strain>
    </source>
</reference>
<dbReference type="InterPro" id="IPR011746">
    <property type="entry name" value="Trp_synth-assoc_CHP"/>
</dbReference>
<evidence type="ECO:0000256" key="2">
    <source>
        <dbReference type="SAM" id="Phobius"/>
    </source>
</evidence>
<keyword evidence="2" id="KW-0472">Membrane</keyword>
<evidence type="ECO:0000256" key="1">
    <source>
        <dbReference type="SAM" id="MobiDB-lite"/>
    </source>
</evidence>
<evidence type="ECO:0000313" key="4">
    <source>
        <dbReference type="Proteomes" id="UP000267900"/>
    </source>
</evidence>
<keyword evidence="2" id="KW-0812">Transmembrane</keyword>
<keyword evidence="4" id="KW-1185">Reference proteome</keyword>
<sequence>MPPQGRRGPQSSPHGEPAVVAGCGQAFRRAERVGTPTHGPHPPTAPALGQGIVVPVTTAVPTSRTNGRKSVAAALLLGALGAALVLLATGRTWSEGAAAAERGISMAQQASGQEVTALPGALAVVGLAALVAVFAVRGAARRLVAGLLVMSGAGVVGASVTGLSDTTALEEKAAKVAGLTRASIADVGHTAWPWVAVAGGVLLLLAGLLALRFGPQWPAMSGRYERGDAPAPRRAKAPADPDRPEELWKALDRGEDPTGGPAR</sequence>
<feature type="transmembrane region" description="Helical" evidence="2">
    <location>
        <begin position="115"/>
        <end position="136"/>
    </location>
</feature>
<feature type="region of interest" description="Disordered" evidence="1">
    <location>
        <begin position="223"/>
        <end position="263"/>
    </location>
</feature>
<evidence type="ECO:0000313" key="3">
    <source>
        <dbReference type="EMBL" id="AZQ71136.1"/>
    </source>
</evidence>
<dbReference type="AlphaFoldDB" id="A0A3Q9FXX1"/>
<organism evidence="3 4">
    <name type="scientific">Streptomyces luteoverticillatus</name>
    <name type="common">Streptoverticillium luteoverticillatus</name>
    <dbReference type="NCBI Taxonomy" id="66425"/>
    <lineage>
        <taxon>Bacteria</taxon>
        <taxon>Bacillati</taxon>
        <taxon>Actinomycetota</taxon>
        <taxon>Actinomycetes</taxon>
        <taxon>Kitasatosporales</taxon>
        <taxon>Streptomycetaceae</taxon>
        <taxon>Streptomyces</taxon>
    </lineage>
</organism>
<protein>
    <submittedName>
        <fullName evidence="3">TIGR02234 family membrane protein</fullName>
    </submittedName>
</protein>
<gene>
    <name evidence="3" type="ORF">EKH77_07875</name>
</gene>
<feature type="transmembrane region" description="Helical" evidence="2">
    <location>
        <begin position="143"/>
        <end position="163"/>
    </location>
</feature>
<accession>A0A3Q9FXX1</accession>
<keyword evidence="2" id="KW-1133">Transmembrane helix</keyword>
<name>A0A3Q9FXX1_STRLT</name>
<dbReference type="EMBL" id="CP034587">
    <property type="protein sequence ID" value="AZQ71136.1"/>
    <property type="molecule type" value="Genomic_DNA"/>
</dbReference>
<dbReference type="InterPro" id="IPR019051">
    <property type="entry name" value="Trp_biosyn_TM_oprn/chp"/>
</dbReference>
<proteinExistence type="predicted"/>
<feature type="compositionally biased region" description="Basic and acidic residues" evidence="1">
    <location>
        <begin position="237"/>
        <end position="256"/>
    </location>
</feature>